<evidence type="ECO:0000259" key="1">
    <source>
        <dbReference type="Pfam" id="PF04898"/>
    </source>
</evidence>
<proteinExistence type="predicted"/>
<dbReference type="InterPro" id="IPR006982">
    <property type="entry name" value="Glu_synth_centr_N"/>
</dbReference>
<feature type="non-terminal residue" evidence="2">
    <location>
        <position position="1"/>
    </location>
</feature>
<dbReference type="Gene3D" id="3.20.20.70">
    <property type="entry name" value="Aldolase class I"/>
    <property type="match status" value="1"/>
</dbReference>
<dbReference type="InterPro" id="IPR013785">
    <property type="entry name" value="Aldolase_TIM"/>
</dbReference>
<dbReference type="SUPFAM" id="SSF51395">
    <property type="entry name" value="FMN-linked oxidoreductases"/>
    <property type="match status" value="1"/>
</dbReference>
<sequence length="91" mass="9635">AMESAEDLAREGYYVTSEPEQAVANLVKALGKGVLKVMSKMGVSTVASYTGAQIFEALGLSQSVVDKYFTGTTSKLGGIELDTIAEEVARR</sequence>
<keyword evidence="3" id="KW-1185">Reference proteome</keyword>
<evidence type="ECO:0000313" key="2">
    <source>
        <dbReference type="EMBL" id="MDN4163751.1"/>
    </source>
</evidence>
<comment type="caution">
    <text evidence="2">The sequence shown here is derived from an EMBL/GenBank/DDBJ whole genome shotgun (WGS) entry which is preliminary data.</text>
</comment>
<dbReference type="Proteomes" id="UP001168537">
    <property type="component" value="Unassembled WGS sequence"/>
</dbReference>
<dbReference type="Pfam" id="PF04898">
    <property type="entry name" value="Glu_syn_central"/>
    <property type="match status" value="1"/>
</dbReference>
<feature type="domain" description="Glutamate synthase central-N" evidence="1">
    <location>
        <begin position="1"/>
        <end position="61"/>
    </location>
</feature>
<gene>
    <name evidence="2" type="ORF">QWY29_20505</name>
</gene>
<evidence type="ECO:0000313" key="3">
    <source>
        <dbReference type="Proteomes" id="UP001168537"/>
    </source>
</evidence>
<accession>A0ABT8F0J1</accession>
<protein>
    <submittedName>
        <fullName evidence="2">Glutamate synthase central domain-containing protein</fullName>
    </submittedName>
</protein>
<dbReference type="EMBL" id="JAUHJR010000206">
    <property type="protein sequence ID" value="MDN4163751.1"/>
    <property type="molecule type" value="Genomic_DNA"/>
</dbReference>
<organism evidence="2 3">
    <name type="scientific">Nocardioides abyssi</name>
    <dbReference type="NCBI Taxonomy" id="3058370"/>
    <lineage>
        <taxon>Bacteria</taxon>
        <taxon>Bacillati</taxon>
        <taxon>Actinomycetota</taxon>
        <taxon>Actinomycetes</taxon>
        <taxon>Propionibacteriales</taxon>
        <taxon>Nocardioidaceae</taxon>
        <taxon>Nocardioides</taxon>
    </lineage>
</organism>
<reference evidence="2" key="1">
    <citation type="submission" date="2023-06" db="EMBL/GenBank/DDBJ databases">
        <title>Draft genome sequence of Nocardioides sp. SOB72.</title>
        <authorList>
            <person name="Zhang G."/>
        </authorList>
    </citation>
    <scope>NUCLEOTIDE SEQUENCE</scope>
    <source>
        <strain evidence="2">SOB72</strain>
    </source>
</reference>
<dbReference type="InterPro" id="IPR051394">
    <property type="entry name" value="Glutamate_Synthase"/>
</dbReference>
<dbReference type="PANTHER" id="PTHR43100:SF1">
    <property type="entry name" value="GLUTAMATE SYNTHASE [NADPH] SMALL CHAIN"/>
    <property type="match status" value="1"/>
</dbReference>
<dbReference type="RefSeq" id="WP_300963069.1">
    <property type="nucleotide sequence ID" value="NZ_JAUHJR010000206.1"/>
</dbReference>
<dbReference type="PANTHER" id="PTHR43100">
    <property type="entry name" value="GLUTAMATE SYNTHASE [NADPH] SMALL CHAIN"/>
    <property type="match status" value="1"/>
</dbReference>
<name>A0ABT8F0J1_9ACTN</name>
<feature type="non-terminal residue" evidence="2">
    <location>
        <position position="91"/>
    </location>
</feature>